<dbReference type="HOGENOM" id="CLU_063749_3_2_2"/>
<evidence type="ECO:0000313" key="4">
    <source>
        <dbReference type="Proteomes" id="UP000002698"/>
    </source>
</evidence>
<dbReference type="Proteomes" id="UP000002698">
    <property type="component" value="Chromosome"/>
</dbReference>
<evidence type="ECO:0000313" key="3">
    <source>
        <dbReference type="EMBL" id="CAI48617.1"/>
    </source>
</evidence>
<dbReference type="OrthoDB" id="9959at2157"/>
<dbReference type="EMBL" id="CR936257">
    <property type="protein sequence ID" value="CAI48617.1"/>
    <property type="molecule type" value="Genomic_DNA"/>
</dbReference>
<dbReference type="AlphaFoldDB" id="Q3ITB7"/>
<comment type="cofactor">
    <cofactor evidence="1">
        <name>a divalent metal cation</name>
        <dbReference type="ChEBI" id="CHEBI:60240"/>
    </cofactor>
</comment>
<dbReference type="InterPro" id="IPR000979">
    <property type="entry name" value="Phosphodiesterase_MJ0936/Vps29"/>
</dbReference>
<feature type="domain" description="Calcineurin-like phosphoesterase" evidence="2">
    <location>
        <begin position="1"/>
        <end position="151"/>
    </location>
</feature>
<gene>
    <name evidence="3" type="ordered locus">NP_1052A</name>
</gene>
<dbReference type="Gene3D" id="3.60.21.10">
    <property type="match status" value="1"/>
</dbReference>
<dbReference type="InterPro" id="IPR024654">
    <property type="entry name" value="Calcineurin-like_PHP_lpxH"/>
</dbReference>
<comment type="similarity">
    <text evidence="1">Belongs to the metallophosphoesterase superfamily. YfcE family.</text>
</comment>
<protein>
    <recommendedName>
        <fullName evidence="1">Phosphoesterase</fullName>
        <ecNumber evidence="1">3.1.4.-</ecNumber>
    </recommendedName>
</protein>
<proteinExistence type="inferred from homology"/>
<evidence type="ECO:0000256" key="1">
    <source>
        <dbReference type="RuleBase" id="RU362039"/>
    </source>
</evidence>
<keyword evidence="4" id="KW-1185">Reference proteome</keyword>
<dbReference type="GeneID" id="3701039"/>
<dbReference type="GO" id="GO:0046872">
    <property type="term" value="F:metal ion binding"/>
    <property type="evidence" value="ECO:0007669"/>
    <property type="project" value="UniProtKB-KW"/>
</dbReference>
<dbReference type="PANTHER" id="PTHR11124">
    <property type="entry name" value="VACUOLAR SORTING PROTEIN VPS29"/>
    <property type="match status" value="1"/>
</dbReference>
<name>Q3ITB7_NATPD</name>
<dbReference type="InterPro" id="IPR029052">
    <property type="entry name" value="Metallo-depent_PP-like"/>
</dbReference>
<dbReference type="GO" id="GO:0016787">
    <property type="term" value="F:hydrolase activity"/>
    <property type="evidence" value="ECO:0007669"/>
    <property type="project" value="UniProtKB-UniRule"/>
</dbReference>
<dbReference type="Pfam" id="PF12850">
    <property type="entry name" value="Metallophos_2"/>
    <property type="match status" value="1"/>
</dbReference>
<keyword evidence="1" id="KW-0479">Metal-binding</keyword>
<organism evidence="3 4">
    <name type="scientific">Natronomonas pharaonis (strain ATCC 35678 / DSM 2160 / CIP 103997 / JCM 8858 / NBRC 14720 / NCIMB 2260 / Gabara)</name>
    <name type="common">Halobacterium pharaonis</name>
    <dbReference type="NCBI Taxonomy" id="348780"/>
    <lineage>
        <taxon>Archaea</taxon>
        <taxon>Methanobacteriati</taxon>
        <taxon>Methanobacteriota</taxon>
        <taxon>Stenosarchaea group</taxon>
        <taxon>Halobacteria</taxon>
        <taxon>Halobacteriales</taxon>
        <taxon>Natronomonadaceae</taxon>
        <taxon>Natronomonas</taxon>
    </lineage>
</organism>
<dbReference type="STRING" id="348780.NP_1052A"/>
<reference evidence="3 4" key="1">
    <citation type="journal article" date="2005" name="Genome Res.">
        <title>Living with two extremes: conclusions from the genome sequence of Natronomonas pharaonis.</title>
        <authorList>
            <person name="Falb M."/>
            <person name="Pfeiffer F."/>
            <person name="Palm P."/>
            <person name="Rodewald K."/>
            <person name="Hickmann V."/>
            <person name="Tittor J."/>
            <person name="Oesterhelt D."/>
        </authorList>
    </citation>
    <scope>NUCLEOTIDE SEQUENCE [LARGE SCALE GENOMIC DNA]</scope>
    <source>
        <strain evidence="4">ATCC 35678 / DSM 2160 / CIP 103997 / JCM 8858 / NBRC 14720 / NCIMB 2260 / Gabara</strain>
    </source>
</reference>
<evidence type="ECO:0000259" key="2">
    <source>
        <dbReference type="Pfam" id="PF12850"/>
    </source>
</evidence>
<dbReference type="RefSeq" id="WP_011322252.1">
    <property type="nucleotide sequence ID" value="NC_007426.1"/>
</dbReference>
<dbReference type="eggNOG" id="arCOG01141">
    <property type="taxonomic scope" value="Archaea"/>
</dbReference>
<dbReference type="KEGG" id="nph:NP_1052A"/>
<accession>Q3ITB7</accession>
<keyword evidence="3" id="KW-0378">Hydrolase</keyword>
<dbReference type="EC" id="3.1.4.-" evidence="1"/>
<sequence length="163" mass="17015">MEVAILADTHVMSRAAAIPDWVTETVQSADHVIHAGDFDSRPAYEELDSLAASLTAVAGNMDHGLDLPTVATVDLAGVRFVVTHGDGPDEGYKERLAAITDTHAAGTTVGVGGHTHRVLDTEVDGYRLCNPGSATAAWPAQEETMLVATVAGGDVELALRRGD</sequence>
<dbReference type="SUPFAM" id="SSF56300">
    <property type="entry name" value="Metallo-dependent phosphatases"/>
    <property type="match status" value="1"/>
</dbReference>
<dbReference type="EnsemblBacteria" id="CAI48617">
    <property type="protein sequence ID" value="CAI48617"/>
    <property type="gene ID" value="NP_1052A"/>
</dbReference>
<dbReference type="NCBIfam" id="TIGR00040">
    <property type="entry name" value="yfcE"/>
    <property type="match status" value="1"/>
</dbReference>